<evidence type="ECO:0000256" key="1">
    <source>
        <dbReference type="SAM" id="MobiDB-lite"/>
    </source>
</evidence>
<dbReference type="HOGENOM" id="CLU_2831491_0_0_1"/>
<dbReference type="Proteomes" id="UP000030671">
    <property type="component" value="Unassembled WGS sequence"/>
</dbReference>
<evidence type="ECO:0000313" key="2">
    <source>
        <dbReference type="EMBL" id="ETW76804.1"/>
    </source>
</evidence>
<keyword evidence="3" id="KW-1185">Reference proteome</keyword>
<dbReference type="RefSeq" id="XP_009551674.1">
    <property type="nucleotide sequence ID" value="XM_009553379.1"/>
</dbReference>
<dbReference type="AlphaFoldDB" id="W4JTN9"/>
<protein>
    <submittedName>
        <fullName evidence="2">Uncharacterized protein</fullName>
    </submittedName>
</protein>
<accession>W4JTN9</accession>
<dbReference type="EMBL" id="KI925464">
    <property type="protein sequence ID" value="ETW76804.1"/>
    <property type="molecule type" value="Genomic_DNA"/>
</dbReference>
<dbReference type="InParanoid" id="W4JTN9"/>
<feature type="region of interest" description="Disordered" evidence="1">
    <location>
        <begin position="1"/>
        <end position="32"/>
    </location>
</feature>
<evidence type="ECO:0000313" key="3">
    <source>
        <dbReference type="Proteomes" id="UP000030671"/>
    </source>
</evidence>
<name>W4JTN9_HETIT</name>
<sequence length="66" mass="7442">MVGLDNEQATEQQVGKHPLPSPHTLQTSIPPNTSRLDLESWAIYPPELNCLQGLEVDETRVDGRRY</sequence>
<dbReference type="KEGG" id="hir:HETIRDRAFT_143769"/>
<reference evidence="2 3" key="1">
    <citation type="journal article" date="2012" name="New Phytol.">
        <title>Insight into trade-off between wood decay and parasitism from the genome of a fungal forest pathogen.</title>
        <authorList>
            <person name="Olson A."/>
            <person name="Aerts A."/>
            <person name="Asiegbu F."/>
            <person name="Belbahri L."/>
            <person name="Bouzid O."/>
            <person name="Broberg A."/>
            <person name="Canback B."/>
            <person name="Coutinho P.M."/>
            <person name="Cullen D."/>
            <person name="Dalman K."/>
            <person name="Deflorio G."/>
            <person name="van Diepen L.T."/>
            <person name="Dunand C."/>
            <person name="Duplessis S."/>
            <person name="Durling M."/>
            <person name="Gonthier P."/>
            <person name="Grimwood J."/>
            <person name="Fossdal C.G."/>
            <person name="Hansson D."/>
            <person name="Henrissat B."/>
            <person name="Hietala A."/>
            <person name="Himmelstrand K."/>
            <person name="Hoffmeister D."/>
            <person name="Hogberg N."/>
            <person name="James T.Y."/>
            <person name="Karlsson M."/>
            <person name="Kohler A."/>
            <person name="Kues U."/>
            <person name="Lee Y.H."/>
            <person name="Lin Y.C."/>
            <person name="Lind M."/>
            <person name="Lindquist E."/>
            <person name="Lombard V."/>
            <person name="Lucas S."/>
            <person name="Lunden K."/>
            <person name="Morin E."/>
            <person name="Murat C."/>
            <person name="Park J."/>
            <person name="Raffaello T."/>
            <person name="Rouze P."/>
            <person name="Salamov A."/>
            <person name="Schmutz J."/>
            <person name="Solheim H."/>
            <person name="Stahlberg J."/>
            <person name="Velez H."/>
            <person name="de Vries R.P."/>
            <person name="Wiebenga A."/>
            <person name="Woodward S."/>
            <person name="Yakovlev I."/>
            <person name="Garbelotto M."/>
            <person name="Martin F."/>
            <person name="Grigoriev I.V."/>
            <person name="Stenlid J."/>
        </authorList>
    </citation>
    <scope>NUCLEOTIDE SEQUENCE [LARGE SCALE GENOMIC DNA]</scope>
    <source>
        <strain evidence="2 3">TC 32-1</strain>
    </source>
</reference>
<feature type="compositionally biased region" description="Polar residues" evidence="1">
    <location>
        <begin position="23"/>
        <end position="32"/>
    </location>
</feature>
<organism evidence="2 3">
    <name type="scientific">Heterobasidion irregulare (strain TC 32-1)</name>
    <dbReference type="NCBI Taxonomy" id="747525"/>
    <lineage>
        <taxon>Eukaryota</taxon>
        <taxon>Fungi</taxon>
        <taxon>Dikarya</taxon>
        <taxon>Basidiomycota</taxon>
        <taxon>Agaricomycotina</taxon>
        <taxon>Agaricomycetes</taxon>
        <taxon>Russulales</taxon>
        <taxon>Bondarzewiaceae</taxon>
        <taxon>Heterobasidion</taxon>
        <taxon>Heterobasidion annosum species complex</taxon>
    </lineage>
</organism>
<gene>
    <name evidence="2" type="ORF">HETIRDRAFT_143769</name>
</gene>
<proteinExistence type="predicted"/>
<dbReference type="GeneID" id="20667036"/>